<sequence>MQTPLRTAPDSTAHTAPQPADGEHCDTVLRETDLKWLLTGLGWWIDANRLHSDANYARTVVHTAMQSGSDIVRQSAVLLHMQLQAMAVSQAAAQSPETPPQQG</sequence>
<dbReference type="EMBL" id="CP036282">
    <property type="protein sequence ID" value="QDL52709.1"/>
    <property type="molecule type" value="Genomic_DNA"/>
</dbReference>
<gene>
    <name evidence="2" type="ORF">EXZ61_00155</name>
</gene>
<dbReference type="KEGG" id="rhg:EXZ61_00155"/>
<accession>A0A515EJE1</accession>
<dbReference type="Proteomes" id="UP000317365">
    <property type="component" value="Chromosome"/>
</dbReference>
<protein>
    <submittedName>
        <fullName evidence="2">Uncharacterized protein</fullName>
    </submittedName>
</protein>
<keyword evidence="3" id="KW-1185">Reference proteome</keyword>
<reference evidence="3" key="1">
    <citation type="submission" date="2019-02" db="EMBL/GenBank/DDBJ databases">
        <title>Complete genome sequence of Rhodoferax sp. Gr-4.</title>
        <authorList>
            <person name="Jin L."/>
        </authorList>
    </citation>
    <scope>NUCLEOTIDE SEQUENCE [LARGE SCALE GENOMIC DNA]</scope>
    <source>
        <strain evidence="3">Gr-4</strain>
    </source>
</reference>
<reference evidence="3" key="2">
    <citation type="journal article" date="2020" name="Int. J. Syst. Evol. Microbiol.">
        <title>Genomic insights into a novel species Rhodoferax aquaticus sp. nov., isolated from freshwater.</title>
        <authorList>
            <person name="Li T."/>
            <person name="Zhuo Y."/>
            <person name="Jin C.Z."/>
            <person name="Wu X."/>
            <person name="Ko S.R."/>
            <person name="Jin F.J."/>
            <person name="Ahn C.Y."/>
            <person name="Oh H.M."/>
            <person name="Lee H.G."/>
            <person name="Jin L."/>
        </authorList>
    </citation>
    <scope>NUCLEOTIDE SEQUENCE [LARGE SCALE GENOMIC DNA]</scope>
    <source>
        <strain evidence="3">Gr-4</strain>
    </source>
</reference>
<dbReference type="AlphaFoldDB" id="A0A515EJE1"/>
<feature type="region of interest" description="Disordered" evidence="1">
    <location>
        <begin position="1"/>
        <end position="24"/>
    </location>
</feature>
<organism evidence="2 3">
    <name type="scientific">Rhodoferax aquaticus</name>
    <dbReference type="NCBI Taxonomy" id="2527691"/>
    <lineage>
        <taxon>Bacteria</taxon>
        <taxon>Pseudomonadati</taxon>
        <taxon>Pseudomonadota</taxon>
        <taxon>Betaproteobacteria</taxon>
        <taxon>Burkholderiales</taxon>
        <taxon>Comamonadaceae</taxon>
        <taxon>Rhodoferax</taxon>
    </lineage>
</organism>
<dbReference type="RefSeq" id="WP_142808161.1">
    <property type="nucleotide sequence ID" value="NZ_CP036282.1"/>
</dbReference>
<feature type="compositionally biased region" description="Polar residues" evidence="1">
    <location>
        <begin position="1"/>
        <end position="15"/>
    </location>
</feature>
<proteinExistence type="predicted"/>
<name>A0A515EJE1_9BURK</name>
<evidence type="ECO:0000313" key="3">
    <source>
        <dbReference type="Proteomes" id="UP000317365"/>
    </source>
</evidence>
<evidence type="ECO:0000256" key="1">
    <source>
        <dbReference type="SAM" id="MobiDB-lite"/>
    </source>
</evidence>
<evidence type="ECO:0000313" key="2">
    <source>
        <dbReference type="EMBL" id="QDL52709.1"/>
    </source>
</evidence>